<accession>A0ABS6UQZ6</accession>
<protein>
    <submittedName>
        <fullName evidence="1">YdeI/OmpD-associated family protein</fullName>
    </submittedName>
</protein>
<dbReference type="EMBL" id="JADQDK010000001">
    <property type="protein sequence ID" value="MBW0134664.1"/>
    <property type="molecule type" value="Genomic_DNA"/>
</dbReference>
<evidence type="ECO:0000313" key="2">
    <source>
        <dbReference type="Proteomes" id="UP000694287"/>
    </source>
</evidence>
<dbReference type="RefSeq" id="WP_218606106.1">
    <property type="nucleotide sequence ID" value="NZ_JADQDJ010000510.1"/>
</dbReference>
<reference evidence="1 2" key="1">
    <citation type="submission" date="2020-11" db="EMBL/GenBank/DDBJ databases">
        <title>Pseudonocardia abyssalis sp. nov. and Pseudonocardia oceani sp. nov., description and phylogenomic analysis of two novel actinomycetes isolated from the deep Southern Ocean.</title>
        <authorList>
            <person name="Parra J."/>
        </authorList>
    </citation>
    <scope>NUCLEOTIDE SEQUENCE [LARGE SCALE GENOMIC DNA]</scope>
    <source>
        <strain evidence="1 2">KRD-168</strain>
    </source>
</reference>
<name>A0ABS6UQZ6_9PSEU</name>
<gene>
    <name evidence="1" type="ORF">I4I81_10380</name>
</gene>
<dbReference type="Pfam" id="PF13376">
    <property type="entry name" value="OmdA"/>
    <property type="match status" value="1"/>
</dbReference>
<proteinExistence type="predicted"/>
<comment type="caution">
    <text evidence="1">The sequence shown here is derived from an EMBL/GenBank/DDBJ whole genome shotgun (WGS) entry which is preliminary data.</text>
</comment>
<keyword evidence="2" id="KW-1185">Reference proteome</keyword>
<dbReference type="Proteomes" id="UP000694287">
    <property type="component" value="Unassembled WGS sequence"/>
</dbReference>
<sequence>MTDDILHVTDRAGWRAWLDEHAGTAREVWLVIPRAAQGGIRHGEAVEEALCLGWIDSLTRRHDENSRRQRFSPRNPRSAWSAINREAVERLTAEGRMAPAGLAAVELARRTGTWGLLTDAQAGIVPDDLRAALDAVPEAAGHFAAFPASARRAALEAVARAKRPETRRRHVERIVERAARGERP</sequence>
<organism evidence="1 2">
    <name type="scientific">Pseudonocardia abyssalis</name>
    <dbReference type="NCBI Taxonomy" id="2792008"/>
    <lineage>
        <taxon>Bacteria</taxon>
        <taxon>Bacillati</taxon>
        <taxon>Actinomycetota</taxon>
        <taxon>Actinomycetes</taxon>
        <taxon>Pseudonocardiales</taxon>
        <taxon>Pseudonocardiaceae</taxon>
        <taxon>Pseudonocardia</taxon>
    </lineage>
</organism>
<evidence type="ECO:0000313" key="1">
    <source>
        <dbReference type="EMBL" id="MBW0134664.1"/>
    </source>
</evidence>